<name>A0A843V4Z7_COLES</name>
<evidence type="ECO:0000313" key="2">
    <source>
        <dbReference type="Proteomes" id="UP000652761"/>
    </source>
</evidence>
<accession>A0A843V4Z7</accession>
<sequence length="368" mass="39669">MESLLPRAADADKDASDLDSDLAAAIKSLCSLKFSDICMGPKAARMIFCALQQTSSGLVNLDISDDNIPGWLSSLNKESMCLSLISSSSSKGFLNSLCVLNLRGNNLGKDDAEDLKYALLRMPSLRRLDISDNPLTDDGIRSLSFSLSLYMVTSVGYHKSCCNCCRCLIPYFLEAFENSSLSDIKIENCSLSSSGVIQLLENIQNLREPLHSLSLADNELGSCMGVPLGKFLGASRVKELNIEGVGLGPLGFQELESGMPGEVDLTYINVSKNRGRMKAADFVSKIILQAPELHVINAGYNFIPSESLPVICNALKHSKGKLERLDLTGNDQLSKQGPASALAEFCFQGKGIVVLPSLPSTAPYDDDP</sequence>
<dbReference type="InterPro" id="IPR032675">
    <property type="entry name" value="LRR_dom_sf"/>
</dbReference>
<dbReference type="PANTHER" id="PTHR47818">
    <property type="entry name" value="RNI-LIKE SUPERFAMILY PROTEIN"/>
    <property type="match status" value="1"/>
</dbReference>
<dbReference type="SMART" id="SM00368">
    <property type="entry name" value="LRR_RI"/>
    <property type="match status" value="5"/>
</dbReference>
<comment type="caution">
    <text evidence="1">The sequence shown here is derived from an EMBL/GenBank/DDBJ whole genome shotgun (WGS) entry which is preliminary data.</text>
</comment>
<dbReference type="SUPFAM" id="SSF52047">
    <property type="entry name" value="RNI-like"/>
    <property type="match status" value="1"/>
</dbReference>
<reference evidence="1" key="1">
    <citation type="submission" date="2017-07" db="EMBL/GenBank/DDBJ databases">
        <title>Taro Niue Genome Assembly and Annotation.</title>
        <authorList>
            <person name="Atibalentja N."/>
            <person name="Keating K."/>
            <person name="Fields C.J."/>
        </authorList>
    </citation>
    <scope>NUCLEOTIDE SEQUENCE</scope>
    <source>
        <strain evidence="1">Niue_2</strain>
        <tissue evidence="1">Leaf</tissue>
    </source>
</reference>
<dbReference type="AlphaFoldDB" id="A0A843V4Z7"/>
<dbReference type="EMBL" id="NMUH01001551">
    <property type="protein sequence ID" value="MQL93352.1"/>
    <property type="molecule type" value="Genomic_DNA"/>
</dbReference>
<organism evidence="1 2">
    <name type="scientific">Colocasia esculenta</name>
    <name type="common">Wild taro</name>
    <name type="synonym">Arum esculentum</name>
    <dbReference type="NCBI Taxonomy" id="4460"/>
    <lineage>
        <taxon>Eukaryota</taxon>
        <taxon>Viridiplantae</taxon>
        <taxon>Streptophyta</taxon>
        <taxon>Embryophyta</taxon>
        <taxon>Tracheophyta</taxon>
        <taxon>Spermatophyta</taxon>
        <taxon>Magnoliopsida</taxon>
        <taxon>Liliopsida</taxon>
        <taxon>Araceae</taxon>
        <taxon>Aroideae</taxon>
        <taxon>Colocasieae</taxon>
        <taxon>Colocasia</taxon>
    </lineage>
</organism>
<dbReference type="InterPro" id="IPR001611">
    <property type="entry name" value="Leu-rich_rpt"/>
</dbReference>
<gene>
    <name evidence="1" type="ORF">Taro_025991</name>
</gene>
<dbReference type="Pfam" id="PF13516">
    <property type="entry name" value="LRR_6"/>
    <property type="match status" value="1"/>
</dbReference>
<protein>
    <submittedName>
        <fullName evidence="1">Uncharacterized protein</fullName>
    </submittedName>
</protein>
<dbReference type="Gene3D" id="3.80.10.10">
    <property type="entry name" value="Ribonuclease Inhibitor"/>
    <property type="match status" value="2"/>
</dbReference>
<dbReference type="OrthoDB" id="120976at2759"/>
<proteinExistence type="predicted"/>
<keyword evidence="2" id="KW-1185">Reference proteome</keyword>
<dbReference type="PANTHER" id="PTHR47818:SF2">
    <property type="entry name" value="F-BOX DOMAIN-CONTAINING PROTEIN"/>
    <property type="match status" value="1"/>
</dbReference>
<evidence type="ECO:0000313" key="1">
    <source>
        <dbReference type="EMBL" id="MQL93352.1"/>
    </source>
</evidence>
<dbReference type="Proteomes" id="UP000652761">
    <property type="component" value="Unassembled WGS sequence"/>
</dbReference>